<dbReference type="STRING" id="27342.A0A0H2S304"/>
<dbReference type="Proteomes" id="UP000053477">
    <property type="component" value="Unassembled WGS sequence"/>
</dbReference>
<dbReference type="InterPro" id="IPR056672">
    <property type="entry name" value="DUF7770"/>
</dbReference>
<protein>
    <recommendedName>
        <fullName evidence="1">DUF7770 domain-containing protein</fullName>
    </recommendedName>
</protein>
<organism evidence="2 3">
    <name type="scientific">Schizopora paradoxa</name>
    <dbReference type="NCBI Taxonomy" id="27342"/>
    <lineage>
        <taxon>Eukaryota</taxon>
        <taxon>Fungi</taxon>
        <taxon>Dikarya</taxon>
        <taxon>Basidiomycota</taxon>
        <taxon>Agaricomycotina</taxon>
        <taxon>Agaricomycetes</taxon>
        <taxon>Hymenochaetales</taxon>
        <taxon>Schizoporaceae</taxon>
        <taxon>Schizopora</taxon>
    </lineage>
</organism>
<name>A0A0H2S304_9AGAM</name>
<sequence>MTICISEPEPSTIKDWVNKSADYDAYKALKVRQIVLCGIPVAPTEDSVCHWCMHLIVDKSQSVTLDMRPCGPGNLDPMIGVLNIHPTVSDMANDSSAVEYVVETLMEVAVETIVDILRGFNRHHYRFDETGSGCRYWCSIALGDLENVRIVAAGSMKEFHARVKELHEENKSRFPMPIPKGKFF</sequence>
<dbReference type="OrthoDB" id="3527137at2759"/>
<evidence type="ECO:0000313" key="3">
    <source>
        <dbReference type="Proteomes" id="UP000053477"/>
    </source>
</evidence>
<accession>A0A0H2S304</accession>
<evidence type="ECO:0000259" key="1">
    <source>
        <dbReference type="Pfam" id="PF24968"/>
    </source>
</evidence>
<gene>
    <name evidence="2" type="ORF">SCHPADRAFT_993725</name>
</gene>
<dbReference type="InParanoid" id="A0A0H2S304"/>
<dbReference type="AlphaFoldDB" id="A0A0H2S304"/>
<proteinExistence type="predicted"/>
<reference evidence="2 3" key="1">
    <citation type="submission" date="2015-04" db="EMBL/GenBank/DDBJ databases">
        <title>Complete genome sequence of Schizopora paradoxa KUC8140, a cosmopolitan wood degrader in East Asia.</title>
        <authorList>
            <consortium name="DOE Joint Genome Institute"/>
            <person name="Min B."/>
            <person name="Park H."/>
            <person name="Jang Y."/>
            <person name="Kim J.-J."/>
            <person name="Kim K.H."/>
            <person name="Pangilinan J."/>
            <person name="Lipzen A."/>
            <person name="Riley R."/>
            <person name="Grigoriev I.V."/>
            <person name="Spatafora J.W."/>
            <person name="Choi I.-G."/>
        </authorList>
    </citation>
    <scope>NUCLEOTIDE SEQUENCE [LARGE SCALE GENOMIC DNA]</scope>
    <source>
        <strain evidence="2 3">KUC8140</strain>
    </source>
</reference>
<keyword evidence="3" id="KW-1185">Reference proteome</keyword>
<evidence type="ECO:0000313" key="2">
    <source>
        <dbReference type="EMBL" id="KLO18302.1"/>
    </source>
</evidence>
<dbReference type="EMBL" id="KQ085896">
    <property type="protein sequence ID" value="KLO18302.1"/>
    <property type="molecule type" value="Genomic_DNA"/>
</dbReference>
<dbReference type="Pfam" id="PF24968">
    <property type="entry name" value="DUF7770"/>
    <property type="match status" value="1"/>
</dbReference>
<feature type="domain" description="DUF7770" evidence="1">
    <location>
        <begin position="42"/>
        <end position="184"/>
    </location>
</feature>